<protein>
    <submittedName>
        <fullName evidence="2">Uncharacterized protein</fullName>
    </submittedName>
</protein>
<dbReference type="Proteomes" id="UP001178461">
    <property type="component" value="Chromosome 1"/>
</dbReference>
<dbReference type="EMBL" id="OX395126">
    <property type="protein sequence ID" value="CAI5762100.1"/>
    <property type="molecule type" value="Genomic_DNA"/>
</dbReference>
<gene>
    <name evidence="2" type="ORF">PODLI_1B017688</name>
</gene>
<sequence>MEDGTSLFSPALEGRTQTNGLEVTRKEILTEHQEEIFDAHSSIVSQDKWLPTATTVQNDRGQTEMRRSMDHPADGLGAMMDFVSLAVSQQLSPSGLVEEAHKEGPQMMNSESGLVCMQRGGL</sequence>
<evidence type="ECO:0000313" key="3">
    <source>
        <dbReference type="Proteomes" id="UP001178461"/>
    </source>
</evidence>
<accession>A0AA35NUK7</accession>
<evidence type="ECO:0000313" key="2">
    <source>
        <dbReference type="EMBL" id="CAI5762100.1"/>
    </source>
</evidence>
<proteinExistence type="predicted"/>
<feature type="compositionally biased region" description="Basic and acidic residues" evidence="1">
    <location>
        <begin position="61"/>
        <end position="73"/>
    </location>
</feature>
<reference evidence="2" key="1">
    <citation type="submission" date="2022-12" db="EMBL/GenBank/DDBJ databases">
        <authorList>
            <person name="Alioto T."/>
            <person name="Alioto T."/>
            <person name="Gomez Garrido J."/>
        </authorList>
    </citation>
    <scope>NUCLEOTIDE SEQUENCE</scope>
</reference>
<organism evidence="2 3">
    <name type="scientific">Podarcis lilfordi</name>
    <name type="common">Lilford's wall lizard</name>
    <dbReference type="NCBI Taxonomy" id="74358"/>
    <lineage>
        <taxon>Eukaryota</taxon>
        <taxon>Metazoa</taxon>
        <taxon>Chordata</taxon>
        <taxon>Craniata</taxon>
        <taxon>Vertebrata</taxon>
        <taxon>Euteleostomi</taxon>
        <taxon>Lepidosauria</taxon>
        <taxon>Squamata</taxon>
        <taxon>Bifurcata</taxon>
        <taxon>Unidentata</taxon>
        <taxon>Episquamata</taxon>
        <taxon>Laterata</taxon>
        <taxon>Lacertibaenia</taxon>
        <taxon>Lacertidae</taxon>
        <taxon>Podarcis</taxon>
    </lineage>
</organism>
<keyword evidence="3" id="KW-1185">Reference proteome</keyword>
<name>A0AA35NUK7_9SAUR</name>
<dbReference type="AlphaFoldDB" id="A0AA35NUK7"/>
<feature type="region of interest" description="Disordered" evidence="1">
    <location>
        <begin position="55"/>
        <end position="75"/>
    </location>
</feature>
<evidence type="ECO:0000256" key="1">
    <source>
        <dbReference type="SAM" id="MobiDB-lite"/>
    </source>
</evidence>